<evidence type="ECO:0000256" key="3">
    <source>
        <dbReference type="ARBA" id="ARBA00022692"/>
    </source>
</evidence>
<dbReference type="eggNOG" id="KOG1773">
    <property type="taxonomic scope" value="Eukaryota"/>
</dbReference>
<dbReference type="GeneID" id="5128850"/>
<dbReference type="AlphaFoldDB" id="A5DBI9"/>
<dbReference type="HOGENOM" id="CLU_3377322_0_0_1"/>
<accession>A5DBI9</accession>
<dbReference type="VEuPathDB" id="FungiDB:PGUG_00644"/>
<feature type="transmembrane region" description="Helical" evidence="6">
    <location>
        <begin position="9"/>
        <end position="32"/>
    </location>
</feature>
<evidence type="ECO:0000256" key="2">
    <source>
        <dbReference type="ARBA" id="ARBA00009530"/>
    </source>
</evidence>
<proteinExistence type="inferred from homology"/>
<evidence type="ECO:0000256" key="4">
    <source>
        <dbReference type="ARBA" id="ARBA00022989"/>
    </source>
</evidence>
<keyword evidence="8" id="KW-1185">Reference proteome</keyword>
<protein>
    <recommendedName>
        <fullName evidence="9">Plasma membrane proteolipid 3</fullName>
    </recommendedName>
</protein>
<gene>
    <name evidence="7" type="ORF">PGUG_00644</name>
</gene>
<keyword evidence="4 6" id="KW-1133">Transmembrane helix</keyword>
<dbReference type="Pfam" id="PF01679">
    <property type="entry name" value="Pmp3"/>
    <property type="match status" value="1"/>
</dbReference>
<evidence type="ECO:0000313" key="8">
    <source>
        <dbReference type="Proteomes" id="UP000001997"/>
    </source>
</evidence>
<keyword evidence="3 6" id="KW-0812">Transmembrane</keyword>
<evidence type="ECO:0000256" key="1">
    <source>
        <dbReference type="ARBA" id="ARBA00004370"/>
    </source>
</evidence>
<comment type="similarity">
    <text evidence="2">Belongs to the UPF0057 (PMP3) family.</text>
</comment>
<dbReference type="InterPro" id="IPR000612">
    <property type="entry name" value="PMP3"/>
</dbReference>
<dbReference type="GO" id="GO:0016020">
    <property type="term" value="C:membrane"/>
    <property type="evidence" value="ECO:0007669"/>
    <property type="project" value="UniProtKB-SubCell"/>
</dbReference>
<evidence type="ECO:0000256" key="5">
    <source>
        <dbReference type="ARBA" id="ARBA00023136"/>
    </source>
</evidence>
<evidence type="ECO:0000256" key="6">
    <source>
        <dbReference type="SAM" id="Phobius"/>
    </source>
</evidence>
<dbReference type="RefSeq" id="XP_001487267.1">
    <property type="nucleotide sequence ID" value="XM_001487217.1"/>
</dbReference>
<dbReference type="Proteomes" id="UP000001997">
    <property type="component" value="Unassembled WGS sequence"/>
</dbReference>
<evidence type="ECO:0008006" key="9">
    <source>
        <dbReference type="Google" id="ProtNLM"/>
    </source>
</evidence>
<reference evidence="7 8" key="1">
    <citation type="journal article" date="2009" name="Nature">
        <title>Evolution of pathogenicity and sexual reproduction in eight Candida genomes.</title>
        <authorList>
            <person name="Butler G."/>
            <person name="Rasmussen M.D."/>
            <person name="Lin M.F."/>
            <person name="Santos M.A."/>
            <person name="Sakthikumar S."/>
            <person name="Munro C.A."/>
            <person name="Rheinbay E."/>
            <person name="Grabherr M."/>
            <person name="Forche A."/>
            <person name="Reedy J.L."/>
            <person name="Agrafioti I."/>
            <person name="Arnaud M.B."/>
            <person name="Bates S."/>
            <person name="Brown A.J."/>
            <person name="Brunke S."/>
            <person name="Costanzo M.C."/>
            <person name="Fitzpatrick D.A."/>
            <person name="de Groot P.W."/>
            <person name="Harris D."/>
            <person name="Hoyer L.L."/>
            <person name="Hube B."/>
            <person name="Klis F.M."/>
            <person name="Kodira C."/>
            <person name="Lennard N."/>
            <person name="Logue M.E."/>
            <person name="Martin R."/>
            <person name="Neiman A.M."/>
            <person name="Nikolaou E."/>
            <person name="Quail M.A."/>
            <person name="Quinn J."/>
            <person name="Santos M.C."/>
            <person name="Schmitzberger F.F."/>
            <person name="Sherlock G."/>
            <person name="Shah P."/>
            <person name="Silverstein K.A."/>
            <person name="Skrzypek M.S."/>
            <person name="Soll D."/>
            <person name="Staggs R."/>
            <person name="Stansfield I."/>
            <person name="Stumpf M.P."/>
            <person name="Sudbery P.E."/>
            <person name="Srikantha T."/>
            <person name="Zeng Q."/>
            <person name="Berman J."/>
            <person name="Berriman M."/>
            <person name="Heitman J."/>
            <person name="Gow N.A."/>
            <person name="Lorenz M.C."/>
            <person name="Birren B.W."/>
            <person name="Kellis M."/>
            <person name="Cuomo C.A."/>
        </authorList>
    </citation>
    <scope>NUCLEOTIDE SEQUENCE [LARGE SCALE GENOMIC DNA]</scope>
    <source>
        <strain evidence="8">ATCC 6260 / CBS 566 / DSM 6381 / JCM 1539 / NBRC 10279 / NRRL Y-324</strain>
    </source>
</reference>
<keyword evidence="5 6" id="KW-0472">Membrane</keyword>
<dbReference type="OrthoDB" id="2802411at2759"/>
<evidence type="ECO:0000313" key="7">
    <source>
        <dbReference type="EMBL" id="EDK36546.1"/>
    </source>
</evidence>
<dbReference type="STRING" id="294746.A5DBI9"/>
<name>A5DBI9_PICGU</name>
<dbReference type="EMBL" id="CH408155">
    <property type="protein sequence ID" value="EDK36546.1"/>
    <property type="molecule type" value="Genomic_DNA"/>
</dbReference>
<dbReference type="KEGG" id="pgu:PGUG_00644"/>
<sequence length="34" mass="3977">MKEGATTPLWIDIVLCIFFWFPGILYAIYVVLKD</sequence>
<dbReference type="InParanoid" id="A5DBI9"/>
<comment type="subcellular location">
    <subcellularLocation>
        <location evidence="1">Membrane</location>
    </subcellularLocation>
</comment>
<organism evidence="7 8">
    <name type="scientific">Meyerozyma guilliermondii (strain ATCC 6260 / CBS 566 / DSM 6381 / JCM 1539 / NBRC 10279 / NRRL Y-324)</name>
    <name type="common">Yeast</name>
    <name type="synonym">Candida guilliermondii</name>
    <dbReference type="NCBI Taxonomy" id="294746"/>
    <lineage>
        <taxon>Eukaryota</taxon>
        <taxon>Fungi</taxon>
        <taxon>Dikarya</taxon>
        <taxon>Ascomycota</taxon>
        <taxon>Saccharomycotina</taxon>
        <taxon>Pichiomycetes</taxon>
        <taxon>Debaryomycetaceae</taxon>
        <taxon>Meyerozyma</taxon>
    </lineage>
</organism>